<keyword evidence="4 6" id="KW-0472">Membrane</keyword>
<feature type="transmembrane region" description="Helical" evidence="6">
    <location>
        <begin position="107"/>
        <end position="127"/>
    </location>
</feature>
<dbReference type="InterPro" id="IPR039421">
    <property type="entry name" value="Type_1_exporter"/>
</dbReference>
<comment type="subcellular location">
    <subcellularLocation>
        <location evidence="1">Membrane</location>
        <topology evidence="1">Multi-pass membrane protein</topology>
    </subcellularLocation>
</comment>
<evidence type="ECO:0000256" key="1">
    <source>
        <dbReference type="ARBA" id="ARBA00004141"/>
    </source>
</evidence>
<feature type="domain" description="ABC transmembrane type-1" evidence="7">
    <location>
        <begin position="60"/>
        <end position="166"/>
    </location>
</feature>
<evidence type="ECO:0000256" key="2">
    <source>
        <dbReference type="ARBA" id="ARBA00022692"/>
    </source>
</evidence>
<dbReference type="EMBL" id="GEDG01014982">
    <property type="protein sequence ID" value="JAP23893.1"/>
    <property type="molecule type" value="Transcribed_RNA"/>
</dbReference>
<accession>A0A0V0HU45</accession>
<feature type="transmembrane region" description="Helical" evidence="6">
    <location>
        <begin position="56"/>
        <end position="80"/>
    </location>
</feature>
<reference evidence="8" key="1">
    <citation type="submission" date="2015-12" db="EMBL/GenBank/DDBJ databases">
        <title>Gene expression during late stages of embryo sac development: a critical building block for successful pollen-pistil interactions.</title>
        <authorList>
            <person name="Liu Y."/>
            <person name="Joly V."/>
            <person name="Sabar M."/>
            <person name="Matton D.P."/>
        </authorList>
    </citation>
    <scope>NUCLEOTIDE SEQUENCE</scope>
</reference>
<dbReference type="Pfam" id="PF00664">
    <property type="entry name" value="ABC_membrane"/>
    <property type="match status" value="1"/>
</dbReference>
<evidence type="ECO:0000256" key="3">
    <source>
        <dbReference type="ARBA" id="ARBA00022989"/>
    </source>
</evidence>
<sequence length="169" mass="18324">MAEGNGLNGNSGLNEASSSGGQNNTSQQDSDKTKQAEKAKTVPFYKLFSFADSTDMVLMITGTIAAIGNGLSLPIMTILFGELTDSFGQNQNNKDVLRVVSRVSLKFVYLALGCGVASFLQVACWMISGERQASRIRSLYLKTILQQDIAFYDKETNTGEVVGRMSGEW</sequence>
<dbReference type="SUPFAM" id="SSF90123">
    <property type="entry name" value="ABC transporter transmembrane region"/>
    <property type="match status" value="1"/>
</dbReference>
<dbReference type="PANTHER" id="PTHR24222">
    <property type="entry name" value="ABC TRANSPORTER B FAMILY"/>
    <property type="match status" value="1"/>
</dbReference>
<keyword evidence="2 6" id="KW-0812">Transmembrane</keyword>
<dbReference type="PANTHER" id="PTHR24222:SF63">
    <property type="entry name" value="ATP BINDING CASSETTE SUBFAMILY B"/>
    <property type="match status" value="1"/>
</dbReference>
<proteinExistence type="predicted"/>
<feature type="region of interest" description="Disordered" evidence="5">
    <location>
        <begin position="1"/>
        <end position="37"/>
    </location>
</feature>
<evidence type="ECO:0000256" key="4">
    <source>
        <dbReference type="ARBA" id="ARBA00023136"/>
    </source>
</evidence>
<protein>
    <submittedName>
        <fullName evidence="8">Putative ovule protein</fullName>
    </submittedName>
</protein>
<organism evidence="8">
    <name type="scientific">Solanum chacoense</name>
    <name type="common">Chaco potato</name>
    <dbReference type="NCBI Taxonomy" id="4108"/>
    <lineage>
        <taxon>Eukaryota</taxon>
        <taxon>Viridiplantae</taxon>
        <taxon>Streptophyta</taxon>
        <taxon>Embryophyta</taxon>
        <taxon>Tracheophyta</taxon>
        <taxon>Spermatophyta</taxon>
        <taxon>Magnoliopsida</taxon>
        <taxon>eudicotyledons</taxon>
        <taxon>Gunneridae</taxon>
        <taxon>Pentapetalae</taxon>
        <taxon>asterids</taxon>
        <taxon>lamiids</taxon>
        <taxon>Solanales</taxon>
        <taxon>Solanaceae</taxon>
        <taxon>Solanoideae</taxon>
        <taxon>Solaneae</taxon>
        <taxon>Solanum</taxon>
    </lineage>
</organism>
<dbReference type="GO" id="GO:0005886">
    <property type="term" value="C:plasma membrane"/>
    <property type="evidence" value="ECO:0007669"/>
    <property type="project" value="TreeGrafter"/>
</dbReference>
<dbReference type="InterPro" id="IPR011527">
    <property type="entry name" value="ABC1_TM_dom"/>
</dbReference>
<dbReference type="GO" id="GO:0140359">
    <property type="term" value="F:ABC-type transporter activity"/>
    <property type="evidence" value="ECO:0007669"/>
    <property type="project" value="InterPro"/>
</dbReference>
<dbReference type="AlphaFoldDB" id="A0A0V0HU45"/>
<evidence type="ECO:0000256" key="5">
    <source>
        <dbReference type="SAM" id="MobiDB-lite"/>
    </source>
</evidence>
<evidence type="ECO:0000313" key="8">
    <source>
        <dbReference type="EMBL" id="JAP23893.1"/>
    </source>
</evidence>
<name>A0A0V0HU45_SOLCH</name>
<evidence type="ECO:0000259" key="7">
    <source>
        <dbReference type="PROSITE" id="PS50929"/>
    </source>
</evidence>
<feature type="compositionally biased region" description="Low complexity" evidence="5">
    <location>
        <begin position="1"/>
        <end position="28"/>
    </location>
</feature>
<dbReference type="Gene3D" id="1.20.1560.10">
    <property type="entry name" value="ABC transporter type 1, transmembrane domain"/>
    <property type="match status" value="1"/>
</dbReference>
<dbReference type="PROSITE" id="PS50929">
    <property type="entry name" value="ABC_TM1F"/>
    <property type="match status" value="1"/>
</dbReference>
<dbReference type="InterPro" id="IPR036640">
    <property type="entry name" value="ABC1_TM_sf"/>
</dbReference>
<evidence type="ECO:0000256" key="6">
    <source>
        <dbReference type="SAM" id="Phobius"/>
    </source>
</evidence>
<keyword evidence="3 6" id="KW-1133">Transmembrane helix</keyword>
<dbReference type="GO" id="GO:0005524">
    <property type="term" value="F:ATP binding"/>
    <property type="evidence" value="ECO:0007669"/>
    <property type="project" value="InterPro"/>
</dbReference>